<feature type="transmembrane region" description="Helical" evidence="1">
    <location>
        <begin position="36"/>
        <end position="55"/>
    </location>
</feature>
<evidence type="ECO:0000256" key="1">
    <source>
        <dbReference type="SAM" id="Phobius"/>
    </source>
</evidence>
<sequence>MKIKFKFNKLYFLLALFFLLVEVLIAVYLKSGFVRHTFGDYLVVFLVYCFIKAFVDISSLKASLFVLAFAFAVEFLQLLNILEHLGLEKHSILKLVFGTTFQVTDLIAYTLGVISILILEHLRA</sequence>
<reference evidence="3" key="1">
    <citation type="journal article" date="2019" name="Int. J. Syst. Evol. Microbiol.">
        <title>The Global Catalogue of Microorganisms (GCM) 10K type strain sequencing project: providing services to taxonomists for standard genome sequencing and annotation.</title>
        <authorList>
            <consortium name="The Broad Institute Genomics Platform"/>
            <consortium name="The Broad Institute Genome Sequencing Center for Infectious Disease"/>
            <person name="Wu L."/>
            <person name="Ma J."/>
        </authorList>
    </citation>
    <scope>NUCLEOTIDE SEQUENCE [LARGE SCALE GENOMIC DNA]</scope>
    <source>
        <strain evidence="3">CECT 8979</strain>
    </source>
</reference>
<evidence type="ECO:0000313" key="2">
    <source>
        <dbReference type="EMBL" id="MFC3877087.1"/>
    </source>
</evidence>
<keyword evidence="1" id="KW-0472">Membrane</keyword>
<dbReference type="Pfam" id="PF10990">
    <property type="entry name" value="DUF2809"/>
    <property type="match status" value="1"/>
</dbReference>
<evidence type="ECO:0000313" key="3">
    <source>
        <dbReference type="Proteomes" id="UP001595812"/>
    </source>
</evidence>
<feature type="transmembrane region" description="Helical" evidence="1">
    <location>
        <begin position="62"/>
        <end position="81"/>
    </location>
</feature>
<keyword evidence="1" id="KW-1133">Transmembrane helix</keyword>
<accession>A0ABV8AH36</accession>
<dbReference type="EMBL" id="JBHSAT010000004">
    <property type="protein sequence ID" value="MFC3877087.1"/>
    <property type="molecule type" value="Genomic_DNA"/>
</dbReference>
<organism evidence="2 3">
    <name type="scientific">Winogradskyella maritima</name>
    <dbReference type="NCBI Taxonomy" id="1517766"/>
    <lineage>
        <taxon>Bacteria</taxon>
        <taxon>Pseudomonadati</taxon>
        <taxon>Bacteroidota</taxon>
        <taxon>Flavobacteriia</taxon>
        <taxon>Flavobacteriales</taxon>
        <taxon>Flavobacteriaceae</taxon>
        <taxon>Winogradskyella</taxon>
    </lineage>
</organism>
<dbReference type="Proteomes" id="UP001595812">
    <property type="component" value="Unassembled WGS sequence"/>
</dbReference>
<feature type="transmembrane region" description="Helical" evidence="1">
    <location>
        <begin position="101"/>
        <end position="119"/>
    </location>
</feature>
<gene>
    <name evidence="2" type="ORF">ACFOSX_07560</name>
</gene>
<dbReference type="RefSeq" id="WP_386098702.1">
    <property type="nucleotide sequence ID" value="NZ_JBHSAT010000004.1"/>
</dbReference>
<comment type="caution">
    <text evidence="2">The sequence shown here is derived from an EMBL/GenBank/DDBJ whole genome shotgun (WGS) entry which is preliminary data.</text>
</comment>
<proteinExistence type="predicted"/>
<dbReference type="InterPro" id="IPR021257">
    <property type="entry name" value="DUF2809"/>
</dbReference>
<protein>
    <submittedName>
        <fullName evidence="2">DUF2809 domain-containing protein</fullName>
    </submittedName>
</protein>
<keyword evidence="3" id="KW-1185">Reference proteome</keyword>
<keyword evidence="1" id="KW-0812">Transmembrane</keyword>
<name>A0ABV8AH36_9FLAO</name>